<dbReference type="OrthoDB" id="10476157at2759"/>
<dbReference type="AlphaFoldDB" id="A0A284SA04"/>
<evidence type="ECO:0000313" key="4">
    <source>
        <dbReference type="Proteomes" id="UP000219338"/>
    </source>
</evidence>
<proteinExistence type="predicted"/>
<keyword evidence="2" id="KW-1133">Transmembrane helix</keyword>
<evidence type="ECO:0000256" key="2">
    <source>
        <dbReference type="SAM" id="Phobius"/>
    </source>
</evidence>
<dbReference type="CDD" id="cd12087">
    <property type="entry name" value="TM_EGFR-like"/>
    <property type="match status" value="1"/>
</dbReference>
<keyword evidence="2" id="KW-0472">Membrane</keyword>
<keyword evidence="2" id="KW-0812">Transmembrane</keyword>
<dbReference type="STRING" id="47428.A0A284SA04"/>
<feature type="compositionally biased region" description="Polar residues" evidence="1">
    <location>
        <begin position="136"/>
        <end position="147"/>
    </location>
</feature>
<reference evidence="4" key="1">
    <citation type="journal article" date="2017" name="Nat. Ecol. Evol.">
        <title>Genome expansion and lineage-specific genetic innovations in the forest pathogenic fungi Armillaria.</title>
        <authorList>
            <person name="Sipos G."/>
            <person name="Prasanna A.N."/>
            <person name="Walter M.C."/>
            <person name="O'Connor E."/>
            <person name="Balint B."/>
            <person name="Krizsan K."/>
            <person name="Kiss B."/>
            <person name="Hess J."/>
            <person name="Varga T."/>
            <person name="Slot J."/>
            <person name="Riley R."/>
            <person name="Boka B."/>
            <person name="Rigling D."/>
            <person name="Barry K."/>
            <person name="Lee J."/>
            <person name="Mihaltcheva S."/>
            <person name="LaButti K."/>
            <person name="Lipzen A."/>
            <person name="Waldron R."/>
            <person name="Moloney N.M."/>
            <person name="Sperisen C."/>
            <person name="Kredics L."/>
            <person name="Vagvoelgyi C."/>
            <person name="Patrignani A."/>
            <person name="Fitzpatrick D."/>
            <person name="Nagy I."/>
            <person name="Doyle S."/>
            <person name="Anderson J.B."/>
            <person name="Grigoriev I.V."/>
            <person name="Gueldener U."/>
            <person name="Muensterkoetter M."/>
            <person name="Nagy L.G."/>
        </authorList>
    </citation>
    <scope>NUCLEOTIDE SEQUENCE [LARGE SCALE GENOMIC DNA]</scope>
    <source>
        <strain evidence="4">C18/9</strain>
    </source>
</reference>
<organism evidence="3 4">
    <name type="scientific">Armillaria ostoyae</name>
    <name type="common">Armillaria root rot fungus</name>
    <dbReference type="NCBI Taxonomy" id="47428"/>
    <lineage>
        <taxon>Eukaryota</taxon>
        <taxon>Fungi</taxon>
        <taxon>Dikarya</taxon>
        <taxon>Basidiomycota</taxon>
        <taxon>Agaricomycotina</taxon>
        <taxon>Agaricomycetes</taxon>
        <taxon>Agaricomycetidae</taxon>
        <taxon>Agaricales</taxon>
        <taxon>Marasmiineae</taxon>
        <taxon>Physalacriaceae</taxon>
        <taxon>Armillaria</taxon>
    </lineage>
</organism>
<feature type="region of interest" description="Disordered" evidence="1">
    <location>
        <begin position="77"/>
        <end position="164"/>
    </location>
</feature>
<gene>
    <name evidence="3" type="ORF">ARMOST_21405</name>
</gene>
<dbReference type="EMBL" id="FUEG01000049">
    <property type="protein sequence ID" value="SJL17841.1"/>
    <property type="molecule type" value="Genomic_DNA"/>
</dbReference>
<dbReference type="Proteomes" id="UP000219338">
    <property type="component" value="Unassembled WGS sequence"/>
</dbReference>
<evidence type="ECO:0000256" key="1">
    <source>
        <dbReference type="SAM" id="MobiDB-lite"/>
    </source>
</evidence>
<name>A0A284SA04_ARMOS</name>
<evidence type="ECO:0000313" key="3">
    <source>
        <dbReference type="EMBL" id="SJL17841.1"/>
    </source>
</evidence>
<accession>A0A284SA04</accession>
<feature type="transmembrane region" description="Helical" evidence="2">
    <location>
        <begin position="32"/>
        <end position="56"/>
    </location>
</feature>
<sequence length="192" mass="20995">MEAVTSAVTESALDGISTKDSNPTYRDHKTPIIIGAVTGSLVSLLLIFGGGAFLFIRKRRHRNRNLKHRQSPNLKIIPELNLHSPPVRSKNGETISAVPAGEITQDEGGGRQEPVEGSPLAEGNPTEDETERRDSTGSPVHNNTSHRQSTRKESPQAPLEDVGAEVLRLRDQVQRLVERIQGNVFDPPPAYT</sequence>
<protein>
    <submittedName>
        <fullName evidence="3">Uncharacterized protein</fullName>
    </submittedName>
</protein>
<keyword evidence="4" id="KW-1185">Reference proteome</keyword>